<evidence type="ECO:0000256" key="7">
    <source>
        <dbReference type="PROSITE-ProRule" id="PRU00409"/>
    </source>
</evidence>
<dbReference type="InterPro" id="IPR011053">
    <property type="entry name" value="Single_hybrid_motif"/>
</dbReference>
<dbReference type="Proteomes" id="UP000053171">
    <property type="component" value="Unassembled WGS sequence"/>
</dbReference>
<evidence type="ECO:0000259" key="11">
    <source>
        <dbReference type="PROSITE" id="PS50979"/>
    </source>
</evidence>
<feature type="domain" description="ATP-grasp" evidence="10">
    <location>
        <begin position="119"/>
        <end position="316"/>
    </location>
</feature>
<evidence type="ECO:0000256" key="5">
    <source>
        <dbReference type="ARBA" id="ARBA00022840"/>
    </source>
</evidence>
<dbReference type="PROSITE" id="PS50975">
    <property type="entry name" value="ATP_GRASP"/>
    <property type="match status" value="1"/>
</dbReference>
<dbReference type="InterPro" id="IPR050856">
    <property type="entry name" value="Biotin_carboxylase_complex"/>
</dbReference>
<dbReference type="PROSITE" id="PS50968">
    <property type="entry name" value="BIOTINYL_LIPOYL"/>
    <property type="match status" value="1"/>
</dbReference>
<dbReference type="Gene3D" id="3.30.470.20">
    <property type="entry name" value="ATP-grasp fold, B domain"/>
    <property type="match status" value="1"/>
</dbReference>
<dbReference type="InterPro" id="IPR013815">
    <property type="entry name" value="ATP_grasp_subdomain_1"/>
</dbReference>
<keyword evidence="13" id="KW-1185">Reference proteome</keyword>
<dbReference type="SUPFAM" id="SSF51230">
    <property type="entry name" value="Single hybrid motif"/>
    <property type="match status" value="1"/>
</dbReference>
<dbReference type="AlphaFoldDB" id="A0A199NTK7"/>
<keyword evidence="3" id="KW-0436">Ligase</keyword>
<dbReference type="InterPro" id="IPR000089">
    <property type="entry name" value="Biotin_lipoyl"/>
</dbReference>
<dbReference type="GO" id="GO:0046872">
    <property type="term" value="F:metal ion binding"/>
    <property type="evidence" value="ECO:0007669"/>
    <property type="project" value="InterPro"/>
</dbReference>
<dbReference type="PANTHER" id="PTHR18866:SF33">
    <property type="entry name" value="METHYLCROTONOYL-COA CARBOXYLASE SUBUNIT ALPHA, MITOCHONDRIAL-RELATED"/>
    <property type="match status" value="1"/>
</dbReference>
<dbReference type="InterPro" id="IPR001882">
    <property type="entry name" value="Biotin_BS"/>
</dbReference>
<dbReference type="InterPro" id="IPR005481">
    <property type="entry name" value="BC-like_N"/>
</dbReference>
<feature type="region of interest" description="Disordered" evidence="8">
    <location>
        <begin position="450"/>
        <end position="478"/>
    </location>
</feature>
<dbReference type="SMART" id="SM00878">
    <property type="entry name" value="Biotin_carb_C"/>
    <property type="match status" value="1"/>
</dbReference>
<evidence type="ECO:0000256" key="3">
    <source>
        <dbReference type="ARBA" id="ARBA00022598"/>
    </source>
</evidence>
<evidence type="ECO:0000256" key="6">
    <source>
        <dbReference type="ARBA" id="ARBA00023267"/>
    </source>
</evidence>
<dbReference type="InterPro" id="IPR016185">
    <property type="entry name" value="PreATP-grasp_dom_sf"/>
</dbReference>
<dbReference type="CDD" id="cd06850">
    <property type="entry name" value="biotinyl_domain"/>
    <property type="match status" value="1"/>
</dbReference>
<dbReference type="FunFam" id="3.40.50.20:FF:000010">
    <property type="entry name" value="Propionyl-CoA carboxylase subunit alpha"/>
    <property type="match status" value="1"/>
</dbReference>
<dbReference type="SUPFAM" id="SSF51246">
    <property type="entry name" value="Rudiment single hybrid motif"/>
    <property type="match status" value="1"/>
</dbReference>
<dbReference type="Pfam" id="PF00289">
    <property type="entry name" value="Biotin_carb_N"/>
    <property type="match status" value="1"/>
</dbReference>
<dbReference type="SUPFAM" id="SSF56059">
    <property type="entry name" value="Glutathione synthetase ATP-binding domain-like"/>
    <property type="match status" value="1"/>
</dbReference>
<dbReference type="InterPro" id="IPR011764">
    <property type="entry name" value="Biotin_carboxylation_dom"/>
</dbReference>
<dbReference type="Gene3D" id="3.30.1490.20">
    <property type="entry name" value="ATP-grasp fold, A domain"/>
    <property type="match status" value="1"/>
</dbReference>
<dbReference type="EC" id="6.3.4.14" evidence="2"/>
<dbReference type="RefSeq" id="WP_064725291.1">
    <property type="nucleotide sequence ID" value="NZ_LJBJ02000008.1"/>
</dbReference>
<organism evidence="12 13">
    <name type="scientific">Rothia kristinae</name>
    <dbReference type="NCBI Taxonomy" id="37923"/>
    <lineage>
        <taxon>Bacteria</taxon>
        <taxon>Bacillati</taxon>
        <taxon>Actinomycetota</taxon>
        <taxon>Actinomycetes</taxon>
        <taxon>Micrococcales</taxon>
        <taxon>Micrococcaceae</taxon>
        <taxon>Rothia</taxon>
    </lineage>
</organism>
<evidence type="ECO:0000256" key="8">
    <source>
        <dbReference type="SAM" id="MobiDB-lite"/>
    </source>
</evidence>
<accession>A0A199NTK7</accession>
<evidence type="ECO:0000256" key="2">
    <source>
        <dbReference type="ARBA" id="ARBA00013263"/>
    </source>
</evidence>
<dbReference type="PROSITE" id="PS00867">
    <property type="entry name" value="CPSASE_2"/>
    <property type="match status" value="1"/>
</dbReference>
<feature type="domain" description="Lipoyl-binding" evidence="9">
    <location>
        <begin position="543"/>
        <end position="619"/>
    </location>
</feature>
<evidence type="ECO:0000259" key="9">
    <source>
        <dbReference type="PROSITE" id="PS50968"/>
    </source>
</evidence>
<gene>
    <name evidence="12" type="ORF">AN277_0205185</name>
</gene>
<comment type="cofactor">
    <cofactor evidence="1">
        <name>biotin</name>
        <dbReference type="ChEBI" id="CHEBI:57586"/>
    </cofactor>
</comment>
<dbReference type="Gene3D" id="2.40.50.100">
    <property type="match status" value="1"/>
</dbReference>
<dbReference type="PROSITE" id="PS00188">
    <property type="entry name" value="BIOTIN"/>
    <property type="match status" value="1"/>
</dbReference>
<dbReference type="Gene3D" id="3.40.50.20">
    <property type="match status" value="1"/>
</dbReference>
<feature type="domain" description="Biotin carboxylation" evidence="11">
    <location>
        <begin position="1"/>
        <end position="444"/>
    </location>
</feature>
<evidence type="ECO:0000256" key="1">
    <source>
        <dbReference type="ARBA" id="ARBA00001953"/>
    </source>
</evidence>
<keyword evidence="4 7" id="KW-0547">Nucleotide-binding</keyword>
<comment type="caution">
    <text evidence="12">The sequence shown here is derived from an EMBL/GenBank/DDBJ whole genome shotgun (WGS) entry which is preliminary data.</text>
</comment>
<dbReference type="InterPro" id="IPR005482">
    <property type="entry name" value="Biotin_COase_C"/>
</dbReference>
<dbReference type="InterPro" id="IPR011761">
    <property type="entry name" value="ATP-grasp"/>
</dbReference>
<dbReference type="Pfam" id="PF02786">
    <property type="entry name" value="CPSase_L_D2"/>
    <property type="match status" value="1"/>
</dbReference>
<dbReference type="Pfam" id="PF00364">
    <property type="entry name" value="Biotin_lipoyl"/>
    <property type="match status" value="1"/>
</dbReference>
<sequence length="620" mass="63923">MRTVLIANRSEIAVRIIRACAERGIRTVAVYADADAEAPHVLLADEAYALEGDSPAETYLDQRKLLEIARRAEATDVHPGYGFLAESADFARAVIAAGLRWIGPSPETIEALGDKIRAREIARAAGAPLAPGTDGPLEDAAQARAFAEEYGLPIIIKAAHGGGGRGMRVVREVDEVGEAFEAAAREARGAFGRGECFVERFLERPRHVEAQVVADAAGGVVVLGTRDCSLQRRNQKLVEEAPAPFLTEEQRRTLEEAAAAIFREAGYVNAGTCEFLVGADGLISFLEVNTRIQVEHPITEEAYGVDLVGLQLDVAAGEPLPFDEAPAPRGHAIEFRINAEDPGRGFLPAGGAVRALALGGGPGVRVDAGVGPGTTVAGEFDSLLAKLVVTAPTRRQALARARTVLREAAVDGVATTLPFHRAVLARPEFAAEEAEGFGVHTTWIEETLTPDLEPDGGYAAPRFADPWGEDGGSSGPAGVAAAVEVEGRRLRVRLPETALAALGEGLGRHLAAAPGGRGASGGSAGSGASAGAGGSGGADSGEGAADGAGGVVVEAPLAGSLVRWVAEDGAQVAEGERLAVLEAMKTEMPVEAPGAGVFHRAELEPGAKVAAGTQLGRITG</sequence>
<dbReference type="InterPro" id="IPR005479">
    <property type="entry name" value="CPAse_ATP-bd"/>
</dbReference>
<feature type="region of interest" description="Disordered" evidence="8">
    <location>
        <begin position="513"/>
        <end position="545"/>
    </location>
</feature>
<dbReference type="EMBL" id="LJBJ02000008">
    <property type="protein sequence ID" value="OAX52046.1"/>
    <property type="molecule type" value="Genomic_DNA"/>
</dbReference>
<keyword evidence="6" id="KW-0092">Biotin</keyword>
<dbReference type="InterPro" id="IPR011054">
    <property type="entry name" value="Rudment_hybrid_motif"/>
</dbReference>
<dbReference type="GO" id="GO:0004075">
    <property type="term" value="F:biotin carboxylase activity"/>
    <property type="evidence" value="ECO:0007669"/>
    <property type="project" value="UniProtKB-EC"/>
</dbReference>
<evidence type="ECO:0000313" key="13">
    <source>
        <dbReference type="Proteomes" id="UP000053171"/>
    </source>
</evidence>
<proteinExistence type="predicted"/>
<keyword evidence="5 7" id="KW-0067">ATP-binding</keyword>
<dbReference type="Pfam" id="PF02785">
    <property type="entry name" value="Biotin_carb_C"/>
    <property type="match status" value="1"/>
</dbReference>
<feature type="compositionally biased region" description="Gly residues" evidence="8">
    <location>
        <begin position="515"/>
        <end position="545"/>
    </location>
</feature>
<name>A0A199NTK7_9MICC</name>
<dbReference type="PANTHER" id="PTHR18866">
    <property type="entry name" value="CARBOXYLASE:PYRUVATE/ACETYL-COA/PROPIONYL-COA CARBOXYLASE"/>
    <property type="match status" value="1"/>
</dbReference>
<reference evidence="12" key="1">
    <citation type="submission" date="2016-06" db="EMBL/GenBank/DDBJ databases">
        <title>Identification of putative biosynthetic pathways for the production of bioactive secondary metabolites by the marine actinomycete Kocuria kristinae RUTW2-3.</title>
        <authorList>
            <person name="Waterworth S.C."/>
            <person name="Walmsley T.A."/>
            <person name="Matongo T."/>
            <person name="Davies-Coleman M.T."/>
            <person name="Dorrington R.A."/>
        </authorList>
    </citation>
    <scope>NUCLEOTIDE SEQUENCE [LARGE SCALE GENOMIC DNA]</scope>
    <source>
        <strain evidence="12">RUTW2-3</strain>
    </source>
</reference>
<dbReference type="SUPFAM" id="SSF52440">
    <property type="entry name" value="PreATP-grasp domain"/>
    <property type="match status" value="1"/>
</dbReference>
<dbReference type="PROSITE" id="PS50979">
    <property type="entry name" value="BC"/>
    <property type="match status" value="1"/>
</dbReference>
<evidence type="ECO:0000313" key="12">
    <source>
        <dbReference type="EMBL" id="OAX52046.1"/>
    </source>
</evidence>
<protein>
    <recommendedName>
        <fullName evidence="2">biotin carboxylase</fullName>
        <ecNumber evidence="2">6.3.4.14</ecNumber>
    </recommendedName>
</protein>
<dbReference type="FunFam" id="3.30.1490.20:FF:000018">
    <property type="entry name" value="Biotin carboxylase"/>
    <property type="match status" value="1"/>
</dbReference>
<dbReference type="GO" id="GO:0005524">
    <property type="term" value="F:ATP binding"/>
    <property type="evidence" value="ECO:0007669"/>
    <property type="project" value="UniProtKB-UniRule"/>
</dbReference>
<evidence type="ECO:0000259" key="10">
    <source>
        <dbReference type="PROSITE" id="PS50975"/>
    </source>
</evidence>
<evidence type="ECO:0000256" key="4">
    <source>
        <dbReference type="ARBA" id="ARBA00022741"/>
    </source>
</evidence>